<feature type="non-terminal residue" evidence="3">
    <location>
        <position position="1"/>
    </location>
</feature>
<reference evidence="3 4" key="1">
    <citation type="journal article" date="2018" name="PLoS ONE">
        <title>The draft genome of Kipferlia bialata reveals reductive genome evolution in fornicate parasites.</title>
        <authorList>
            <person name="Tanifuji G."/>
            <person name="Takabayashi S."/>
            <person name="Kume K."/>
            <person name="Takagi M."/>
            <person name="Nakayama T."/>
            <person name="Kamikawa R."/>
            <person name="Inagaki Y."/>
            <person name="Hashimoto T."/>
        </authorList>
    </citation>
    <scope>NUCLEOTIDE SEQUENCE [LARGE SCALE GENOMIC DNA]</scope>
    <source>
        <strain evidence="3">NY0173</strain>
    </source>
</reference>
<protein>
    <recommendedName>
        <fullName evidence="5">Calcineurin-like phosphoesterase domain-containing protein</fullName>
    </recommendedName>
</protein>
<dbReference type="Gene3D" id="3.60.21.10">
    <property type="match status" value="1"/>
</dbReference>
<dbReference type="PANTHER" id="PTHR10340">
    <property type="entry name" value="SPHINGOMYELIN PHOSPHODIESTERASE"/>
    <property type="match status" value="1"/>
</dbReference>
<keyword evidence="2" id="KW-0325">Glycoprotein</keyword>
<dbReference type="SUPFAM" id="SSF56300">
    <property type="entry name" value="Metallo-dependent phosphatases"/>
    <property type="match status" value="1"/>
</dbReference>
<proteinExistence type="predicted"/>
<keyword evidence="4" id="KW-1185">Reference proteome</keyword>
<accession>A0A9K3D5B0</accession>
<evidence type="ECO:0000313" key="4">
    <source>
        <dbReference type="Proteomes" id="UP000265618"/>
    </source>
</evidence>
<evidence type="ECO:0000313" key="3">
    <source>
        <dbReference type="EMBL" id="GIQ88862.1"/>
    </source>
</evidence>
<feature type="non-terminal residue" evidence="3">
    <location>
        <position position="168"/>
    </location>
</feature>
<dbReference type="Proteomes" id="UP000265618">
    <property type="component" value="Unassembled WGS sequence"/>
</dbReference>
<dbReference type="InterPro" id="IPR029052">
    <property type="entry name" value="Metallo-depent_PP-like"/>
</dbReference>
<gene>
    <name evidence="3" type="ORF">KIPB_011206</name>
</gene>
<dbReference type="AlphaFoldDB" id="A0A9K3D5B0"/>
<sequence>GTGSAGPVGEYECDTPVSSFLTGMKALAKKYPDPAAVVFTGDAQWHAHAGTYFREYDAQDVLDSVGIVASALSEAWPSSPILPVMGNHDNYPLDMLSVDDRGLEWLAEVSGQYKSNVPFLAQGSVMPDFEQGGYYKYDIEDTDISVIVLDSCLCDPMNFYALLDDGKQ</sequence>
<keyword evidence="1" id="KW-0378">Hydrolase</keyword>
<dbReference type="OrthoDB" id="348678at2759"/>
<evidence type="ECO:0000256" key="1">
    <source>
        <dbReference type="ARBA" id="ARBA00022801"/>
    </source>
</evidence>
<dbReference type="EMBL" id="BDIP01004461">
    <property type="protein sequence ID" value="GIQ88862.1"/>
    <property type="molecule type" value="Genomic_DNA"/>
</dbReference>
<dbReference type="GO" id="GO:0016787">
    <property type="term" value="F:hydrolase activity"/>
    <property type="evidence" value="ECO:0007669"/>
    <property type="project" value="UniProtKB-KW"/>
</dbReference>
<dbReference type="PANTHER" id="PTHR10340:SF57">
    <property type="entry name" value="METALLOPHOS DOMAIN-CONTAINING PROTEIN"/>
    <property type="match status" value="1"/>
</dbReference>
<evidence type="ECO:0000256" key="2">
    <source>
        <dbReference type="ARBA" id="ARBA00023180"/>
    </source>
</evidence>
<organism evidence="3 4">
    <name type="scientific">Kipferlia bialata</name>
    <dbReference type="NCBI Taxonomy" id="797122"/>
    <lineage>
        <taxon>Eukaryota</taxon>
        <taxon>Metamonada</taxon>
        <taxon>Carpediemonas-like organisms</taxon>
        <taxon>Kipferlia</taxon>
    </lineage>
</organism>
<name>A0A9K3D5B0_9EUKA</name>
<comment type="caution">
    <text evidence="3">The sequence shown here is derived from an EMBL/GenBank/DDBJ whole genome shotgun (WGS) entry which is preliminary data.</text>
</comment>
<evidence type="ECO:0008006" key="5">
    <source>
        <dbReference type="Google" id="ProtNLM"/>
    </source>
</evidence>